<dbReference type="AlphaFoldDB" id="A0A101JSY9"/>
<keyword evidence="1" id="KW-0472">Membrane</keyword>
<evidence type="ECO:0008006" key="4">
    <source>
        <dbReference type="Google" id="ProtNLM"/>
    </source>
</evidence>
<organism evidence="2 3">
    <name type="scientific">Chlorobium limicola</name>
    <dbReference type="NCBI Taxonomy" id="1092"/>
    <lineage>
        <taxon>Bacteria</taxon>
        <taxon>Pseudomonadati</taxon>
        <taxon>Chlorobiota</taxon>
        <taxon>Chlorobiia</taxon>
        <taxon>Chlorobiales</taxon>
        <taxon>Chlorobiaceae</taxon>
        <taxon>Chlorobium/Pelodictyon group</taxon>
        <taxon>Chlorobium</taxon>
    </lineage>
</organism>
<evidence type="ECO:0000313" key="3">
    <source>
        <dbReference type="Proteomes" id="UP000053937"/>
    </source>
</evidence>
<feature type="transmembrane region" description="Helical" evidence="1">
    <location>
        <begin position="32"/>
        <end position="50"/>
    </location>
</feature>
<keyword evidence="1" id="KW-1133">Transmembrane helix</keyword>
<reference evidence="2 3" key="1">
    <citation type="submission" date="2015-10" db="EMBL/GenBank/DDBJ databases">
        <title>Draft Genome Sequence of Chlorobium limicola strain Frasassi Growing under Artificial Lighting in the Frasassi Cave System.</title>
        <authorList>
            <person name="Mansor M."/>
            <person name="Macalady J."/>
        </authorList>
    </citation>
    <scope>NUCLEOTIDE SEQUENCE [LARGE SCALE GENOMIC DNA]</scope>
    <source>
        <strain evidence="2 3">Frasassi</strain>
    </source>
</reference>
<comment type="caution">
    <text evidence="2">The sequence shown here is derived from an EMBL/GenBank/DDBJ whole genome shotgun (WGS) entry which is preliminary data.</text>
</comment>
<keyword evidence="3" id="KW-1185">Reference proteome</keyword>
<dbReference type="EMBL" id="LMBR01000022">
    <property type="protein sequence ID" value="KUL32460.1"/>
    <property type="molecule type" value="Genomic_DNA"/>
</dbReference>
<feature type="transmembrane region" description="Helical" evidence="1">
    <location>
        <begin position="56"/>
        <end position="81"/>
    </location>
</feature>
<sequence>MTFFAEFNWWLLLTACLVMALLPSFIRPFRTVPLLGTLLIWSALLIAIWFRFDAPAAIAGLLISVVGGVLAFLLTVFFSGLDLMAKKRYR</sequence>
<gene>
    <name evidence="2" type="ORF">ASB62_01660</name>
</gene>
<protein>
    <recommendedName>
        <fullName evidence="4">L-lactate permease</fullName>
    </recommendedName>
</protein>
<evidence type="ECO:0000256" key="1">
    <source>
        <dbReference type="SAM" id="Phobius"/>
    </source>
</evidence>
<dbReference type="Proteomes" id="UP000053937">
    <property type="component" value="Unassembled WGS sequence"/>
</dbReference>
<accession>A0A101JSY9</accession>
<proteinExistence type="predicted"/>
<name>A0A101JSY9_CHLLI</name>
<evidence type="ECO:0000313" key="2">
    <source>
        <dbReference type="EMBL" id="KUL32460.1"/>
    </source>
</evidence>
<feature type="transmembrane region" description="Helical" evidence="1">
    <location>
        <begin position="7"/>
        <end position="25"/>
    </location>
</feature>
<keyword evidence="1" id="KW-0812">Transmembrane</keyword>